<name>D8QW33_SELML</name>
<dbReference type="Gramene" id="EFJ36163">
    <property type="protein sequence ID" value="EFJ36163"/>
    <property type="gene ID" value="SELMODRAFT_404686"/>
</dbReference>
<dbReference type="AlphaFoldDB" id="D8QW33"/>
<dbReference type="KEGG" id="smo:SELMODRAFT_404686"/>
<reference evidence="1 2" key="1">
    <citation type="journal article" date="2011" name="Science">
        <title>The Selaginella genome identifies genetic changes associated with the evolution of vascular plants.</title>
        <authorList>
            <person name="Banks J.A."/>
            <person name="Nishiyama T."/>
            <person name="Hasebe M."/>
            <person name="Bowman J.L."/>
            <person name="Gribskov M."/>
            <person name="dePamphilis C."/>
            <person name="Albert V.A."/>
            <person name="Aono N."/>
            <person name="Aoyama T."/>
            <person name="Ambrose B.A."/>
            <person name="Ashton N.W."/>
            <person name="Axtell M.J."/>
            <person name="Barker E."/>
            <person name="Barker M.S."/>
            <person name="Bennetzen J.L."/>
            <person name="Bonawitz N.D."/>
            <person name="Chapple C."/>
            <person name="Cheng C."/>
            <person name="Correa L.G."/>
            <person name="Dacre M."/>
            <person name="DeBarry J."/>
            <person name="Dreyer I."/>
            <person name="Elias M."/>
            <person name="Engstrom E.M."/>
            <person name="Estelle M."/>
            <person name="Feng L."/>
            <person name="Finet C."/>
            <person name="Floyd S.K."/>
            <person name="Frommer W.B."/>
            <person name="Fujita T."/>
            <person name="Gramzow L."/>
            <person name="Gutensohn M."/>
            <person name="Harholt J."/>
            <person name="Hattori M."/>
            <person name="Heyl A."/>
            <person name="Hirai T."/>
            <person name="Hiwatashi Y."/>
            <person name="Ishikawa M."/>
            <person name="Iwata M."/>
            <person name="Karol K.G."/>
            <person name="Koehler B."/>
            <person name="Kolukisaoglu U."/>
            <person name="Kubo M."/>
            <person name="Kurata T."/>
            <person name="Lalonde S."/>
            <person name="Li K."/>
            <person name="Li Y."/>
            <person name="Litt A."/>
            <person name="Lyons E."/>
            <person name="Manning G."/>
            <person name="Maruyama T."/>
            <person name="Michael T.P."/>
            <person name="Mikami K."/>
            <person name="Miyazaki S."/>
            <person name="Morinaga S."/>
            <person name="Murata T."/>
            <person name="Mueller-Roeber B."/>
            <person name="Nelson D.R."/>
            <person name="Obara M."/>
            <person name="Oguri Y."/>
            <person name="Olmstead R.G."/>
            <person name="Onodera N."/>
            <person name="Petersen B.L."/>
            <person name="Pils B."/>
            <person name="Prigge M."/>
            <person name="Rensing S.A."/>
            <person name="Riano-Pachon D.M."/>
            <person name="Roberts A.W."/>
            <person name="Sato Y."/>
            <person name="Scheller H.V."/>
            <person name="Schulz B."/>
            <person name="Schulz C."/>
            <person name="Shakirov E.V."/>
            <person name="Shibagaki N."/>
            <person name="Shinohara N."/>
            <person name="Shippen D.E."/>
            <person name="Soerensen I."/>
            <person name="Sotooka R."/>
            <person name="Sugimoto N."/>
            <person name="Sugita M."/>
            <person name="Sumikawa N."/>
            <person name="Tanurdzic M."/>
            <person name="Theissen G."/>
            <person name="Ulvskov P."/>
            <person name="Wakazuki S."/>
            <person name="Weng J.K."/>
            <person name="Willats W.W."/>
            <person name="Wipf D."/>
            <person name="Wolf P.G."/>
            <person name="Yang L."/>
            <person name="Zimmer A.D."/>
            <person name="Zhu Q."/>
            <person name="Mitros T."/>
            <person name="Hellsten U."/>
            <person name="Loque D."/>
            <person name="Otillar R."/>
            <person name="Salamov A."/>
            <person name="Schmutz J."/>
            <person name="Shapiro H."/>
            <person name="Lindquist E."/>
            <person name="Lucas S."/>
            <person name="Rokhsar D."/>
            <person name="Grigoriev I.V."/>
        </authorList>
    </citation>
    <scope>NUCLEOTIDE SEQUENCE [LARGE SCALE GENOMIC DNA]</scope>
</reference>
<dbReference type="Proteomes" id="UP000001514">
    <property type="component" value="Unassembled WGS sequence"/>
</dbReference>
<dbReference type="HOGENOM" id="CLU_830014_0_0_1"/>
<dbReference type="EMBL" id="GL377567">
    <property type="protein sequence ID" value="EFJ36163.1"/>
    <property type="molecule type" value="Genomic_DNA"/>
</dbReference>
<keyword evidence="2" id="KW-1185">Reference proteome</keyword>
<evidence type="ECO:0000313" key="1">
    <source>
        <dbReference type="EMBL" id="EFJ36163.1"/>
    </source>
</evidence>
<dbReference type="InParanoid" id="D8QW33"/>
<gene>
    <name evidence="1" type="ORF">SELMODRAFT_404686</name>
</gene>
<sequence>METLDSKMRVMLRSMKNVPVTAPRNLRIGHPEVSPLGDFMYPIEYPEPATAQFRCGLYALVRSEFYHRYDHGKRMMRHLYTITREGGDVEKYQVVLAEDSLGETIKGFSRMDWEDCAIPENGELRQGERRCSPRREMTSYEVPSKAVERLDLMMSQDRIFPSYFAASKWPLSHQKYQDLGRPFLWRTFSRLPSSENGVSYVTLDNITKEETVECVVALPSRFSSDFAYQVTYIVKRSYPSREQKWHRSNRSYAGTDNNVVIPRKAVQRRSVFRVEADSQLLVTRLPVYRPAISRCLKSSRREWNGMVLDHHHRESLARILDARNQDLEPNHLSLE</sequence>
<protein>
    <submittedName>
        <fullName evidence="1">Uncharacterized protein</fullName>
    </submittedName>
</protein>
<organism evidence="2">
    <name type="scientific">Selaginella moellendorffii</name>
    <name type="common">Spikemoss</name>
    <dbReference type="NCBI Taxonomy" id="88036"/>
    <lineage>
        <taxon>Eukaryota</taxon>
        <taxon>Viridiplantae</taxon>
        <taxon>Streptophyta</taxon>
        <taxon>Embryophyta</taxon>
        <taxon>Tracheophyta</taxon>
        <taxon>Lycopodiopsida</taxon>
        <taxon>Selaginellales</taxon>
        <taxon>Selaginellaceae</taxon>
        <taxon>Selaginella</taxon>
    </lineage>
</organism>
<accession>D8QW33</accession>
<evidence type="ECO:0000313" key="2">
    <source>
        <dbReference type="Proteomes" id="UP000001514"/>
    </source>
</evidence>
<proteinExistence type="predicted"/>